<dbReference type="Proteomes" id="UP000010552">
    <property type="component" value="Unassembled WGS sequence"/>
</dbReference>
<keyword evidence="3" id="KW-1185">Reference proteome</keyword>
<dbReference type="EMBL" id="KB030428">
    <property type="protein sequence ID" value="ELK16850.1"/>
    <property type="molecule type" value="Genomic_DNA"/>
</dbReference>
<accession>L5L0A7</accession>
<organism evidence="2 3">
    <name type="scientific">Pteropus alecto</name>
    <name type="common">Black flying fox</name>
    <dbReference type="NCBI Taxonomy" id="9402"/>
    <lineage>
        <taxon>Eukaryota</taxon>
        <taxon>Metazoa</taxon>
        <taxon>Chordata</taxon>
        <taxon>Craniata</taxon>
        <taxon>Vertebrata</taxon>
        <taxon>Euteleostomi</taxon>
        <taxon>Mammalia</taxon>
        <taxon>Eutheria</taxon>
        <taxon>Laurasiatheria</taxon>
        <taxon>Chiroptera</taxon>
        <taxon>Yinpterochiroptera</taxon>
        <taxon>Pteropodoidea</taxon>
        <taxon>Pteropodidae</taxon>
        <taxon>Pteropodinae</taxon>
        <taxon>Pteropus</taxon>
    </lineage>
</organism>
<name>L5L0A7_PTEAL</name>
<sequence>MGTRTNDKHRDNEAAVPTRCQGGGGVGGVQASDLVQGKASSPPDQTLSHEAEQGLAATGRPPSEVTTVPLARLPHLGHSEPHSQEDTSTVLARRLN</sequence>
<evidence type="ECO:0000313" key="3">
    <source>
        <dbReference type="Proteomes" id="UP000010552"/>
    </source>
</evidence>
<feature type="region of interest" description="Disordered" evidence="1">
    <location>
        <begin position="1"/>
        <end position="96"/>
    </location>
</feature>
<evidence type="ECO:0000256" key="1">
    <source>
        <dbReference type="SAM" id="MobiDB-lite"/>
    </source>
</evidence>
<reference evidence="3" key="1">
    <citation type="journal article" date="2013" name="Science">
        <title>Comparative analysis of bat genomes provides insight into the evolution of flight and immunity.</title>
        <authorList>
            <person name="Zhang G."/>
            <person name="Cowled C."/>
            <person name="Shi Z."/>
            <person name="Huang Z."/>
            <person name="Bishop-Lilly K.A."/>
            <person name="Fang X."/>
            <person name="Wynne J.W."/>
            <person name="Xiong Z."/>
            <person name="Baker M.L."/>
            <person name="Zhao W."/>
            <person name="Tachedjian M."/>
            <person name="Zhu Y."/>
            <person name="Zhou P."/>
            <person name="Jiang X."/>
            <person name="Ng J."/>
            <person name="Yang L."/>
            <person name="Wu L."/>
            <person name="Xiao J."/>
            <person name="Feng Y."/>
            <person name="Chen Y."/>
            <person name="Sun X."/>
            <person name="Zhang Y."/>
            <person name="Marsh G.A."/>
            <person name="Crameri G."/>
            <person name="Broder C.C."/>
            <person name="Frey K.G."/>
            <person name="Wang L.F."/>
            <person name="Wang J."/>
        </authorList>
    </citation>
    <scope>NUCLEOTIDE SEQUENCE [LARGE SCALE GENOMIC DNA]</scope>
</reference>
<feature type="compositionally biased region" description="Basic and acidic residues" evidence="1">
    <location>
        <begin position="1"/>
        <end position="13"/>
    </location>
</feature>
<evidence type="ECO:0000313" key="2">
    <source>
        <dbReference type="EMBL" id="ELK16850.1"/>
    </source>
</evidence>
<proteinExistence type="predicted"/>
<gene>
    <name evidence="2" type="ORF">PAL_GLEAN10004684</name>
</gene>
<dbReference type="InParanoid" id="L5L0A7"/>
<protein>
    <submittedName>
        <fullName evidence="2">Uncharacterized protein</fullName>
    </submittedName>
</protein>
<dbReference type="AlphaFoldDB" id="L5L0A7"/>